<dbReference type="InterPro" id="IPR002115">
    <property type="entry name" value="Tyr_Pase_low_mol_wt_mml"/>
</dbReference>
<dbReference type="AlphaFoldDB" id="A0A7M7JWJ7"/>
<keyword evidence="4 7" id="KW-0378">Hydrolase</keyword>
<name>A0A7M7JWJ7_VARDE</name>
<evidence type="ECO:0000256" key="2">
    <source>
        <dbReference type="ARBA" id="ARBA00011063"/>
    </source>
</evidence>
<dbReference type="PRINTS" id="PR00720">
    <property type="entry name" value="MAMMALPTPASE"/>
</dbReference>
<feature type="domain" description="Phosphotyrosine protein phosphatase I" evidence="8">
    <location>
        <begin position="8"/>
        <end position="157"/>
    </location>
</feature>
<dbReference type="PANTHER" id="PTHR11717:SF7">
    <property type="entry name" value="LOW MOLECULAR WEIGHT PHOSPHOTYROSINE PROTEIN PHOSPHATASE"/>
    <property type="match status" value="1"/>
</dbReference>
<evidence type="ECO:0000259" key="8">
    <source>
        <dbReference type="SMART" id="SM00226"/>
    </source>
</evidence>
<dbReference type="RefSeq" id="XP_022658061.1">
    <property type="nucleotide sequence ID" value="XM_022802326.1"/>
</dbReference>
<dbReference type="OMA" id="VCHGNIC"/>
<accession>A0A7M7JWJ7</accession>
<dbReference type="SMART" id="SM00226">
    <property type="entry name" value="LMWPc"/>
    <property type="match status" value="1"/>
</dbReference>
<comment type="subcellular location">
    <subcellularLocation>
        <location evidence="1 7">Cytoplasm</location>
    </subcellularLocation>
</comment>
<dbReference type="FunFam" id="3.40.50.2300:FF:000105">
    <property type="entry name" value="Low molecular weight phosphotyrosine protein"/>
    <property type="match status" value="1"/>
</dbReference>
<dbReference type="Gene3D" id="3.40.50.2300">
    <property type="match status" value="1"/>
</dbReference>
<dbReference type="EC" id="3.1.3.48" evidence="7"/>
<dbReference type="InterPro" id="IPR036196">
    <property type="entry name" value="Ptyr_pPase_sf"/>
</dbReference>
<feature type="active site" description="Proton donor" evidence="6">
    <location>
        <position position="130"/>
    </location>
</feature>
<evidence type="ECO:0000313" key="10">
    <source>
        <dbReference type="Proteomes" id="UP000594260"/>
    </source>
</evidence>
<proteinExistence type="inferred from homology"/>
<keyword evidence="3 7" id="KW-0963">Cytoplasm</keyword>
<evidence type="ECO:0000256" key="7">
    <source>
        <dbReference type="RuleBase" id="RU368115"/>
    </source>
</evidence>
<dbReference type="FunCoup" id="A0A7M7JWJ7">
    <property type="interactions" value="608"/>
</dbReference>
<dbReference type="GO" id="GO:0005737">
    <property type="term" value="C:cytoplasm"/>
    <property type="evidence" value="ECO:0007669"/>
    <property type="project" value="UniProtKB-SubCell"/>
</dbReference>
<dbReference type="EnsemblMetazoa" id="XM_022802327">
    <property type="protein sequence ID" value="XP_022658062"/>
    <property type="gene ID" value="LOC111249039"/>
</dbReference>
<dbReference type="GO" id="GO:0004726">
    <property type="term" value="F:non-membrane spanning protein tyrosine phosphatase activity"/>
    <property type="evidence" value="ECO:0007669"/>
    <property type="project" value="InterPro"/>
</dbReference>
<comment type="catalytic activity">
    <reaction evidence="7">
        <text>a phosphate monoester + H2O = an alcohol + phosphate</text>
        <dbReference type="Rhea" id="RHEA:15017"/>
        <dbReference type="ChEBI" id="CHEBI:15377"/>
        <dbReference type="ChEBI" id="CHEBI:30879"/>
        <dbReference type="ChEBI" id="CHEBI:43474"/>
        <dbReference type="ChEBI" id="CHEBI:67140"/>
        <dbReference type="EC" id="3.1.3.2"/>
    </reaction>
</comment>
<feature type="active site" description="Nucleophile" evidence="6">
    <location>
        <position position="14"/>
    </location>
</feature>
<evidence type="ECO:0000256" key="5">
    <source>
        <dbReference type="ARBA" id="ARBA00022912"/>
    </source>
</evidence>
<dbReference type="GeneID" id="111249039"/>
<evidence type="ECO:0000256" key="3">
    <source>
        <dbReference type="ARBA" id="ARBA00022490"/>
    </source>
</evidence>
<dbReference type="InterPro" id="IPR050438">
    <property type="entry name" value="LMW_PTPase"/>
</dbReference>
<dbReference type="OrthoDB" id="3388at2759"/>
<dbReference type="PANTHER" id="PTHR11717">
    <property type="entry name" value="LOW MOLECULAR WEIGHT PROTEIN TYROSINE PHOSPHATASE"/>
    <property type="match status" value="1"/>
</dbReference>
<comment type="similarity">
    <text evidence="2 7">Belongs to the low molecular weight phosphotyrosine protein phosphatase family.</text>
</comment>
<keyword evidence="10" id="KW-1185">Reference proteome</keyword>
<dbReference type="RefSeq" id="XP_022658062.1">
    <property type="nucleotide sequence ID" value="XM_022802327.1"/>
</dbReference>
<comment type="function">
    <text evidence="7">Acts on tyrosine phosphorylated proteins, low-MW aryl phosphates and natural and synthetic acyl phosphates.</text>
</comment>
<dbReference type="GO" id="GO:0003993">
    <property type="term" value="F:acid phosphatase activity"/>
    <property type="evidence" value="ECO:0007669"/>
    <property type="project" value="UniProtKB-UniRule"/>
</dbReference>
<dbReference type="KEGG" id="vde:111249039"/>
<keyword evidence="5 7" id="KW-0904">Protein phosphatase</keyword>
<dbReference type="SUPFAM" id="SSF52788">
    <property type="entry name" value="Phosphotyrosine protein phosphatases I"/>
    <property type="match status" value="1"/>
</dbReference>
<dbReference type="EnsemblMetazoa" id="XM_022802326">
    <property type="protein sequence ID" value="XP_022658061"/>
    <property type="gene ID" value="LOC111249039"/>
</dbReference>
<evidence type="ECO:0000313" key="9">
    <source>
        <dbReference type="EnsemblMetazoa" id="XP_022658062"/>
    </source>
</evidence>
<organism evidence="9 10">
    <name type="scientific">Varroa destructor</name>
    <name type="common">Honeybee mite</name>
    <dbReference type="NCBI Taxonomy" id="109461"/>
    <lineage>
        <taxon>Eukaryota</taxon>
        <taxon>Metazoa</taxon>
        <taxon>Ecdysozoa</taxon>
        <taxon>Arthropoda</taxon>
        <taxon>Chelicerata</taxon>
        <taxon>Arachnida</taxon>
        <taxon>Acari</taxon>
        <taxon>Parasitiformes</taxon>
        <taxon>Mesostigmata</taxon>
        <taxon>Gamasina</taxon>
        <taxon>Dermanyssoidea</taxon>
        <taxon>Varroidae</taxon>
        <taxon>Varroa</taxon>
    </lineage>
</organism>
<dbReference type="CDD" id="cd16343">
    <property type="entry name" value="LMWPTP"/>
    <property type="match status" value="1"/>
</dbReference>
<sequence>MPESAEKRRVLFVCLGNICRSPIAEAVFNHICRQRGVCDRWEADSAATGAWHTGSAPDRRAMKILANHDIIYEHRARQLCDEDFNKFDFIFGMDNSNVSMIKEMAPSGKYRASVELLGSYDPKGHKIIRDPYYDSGSAGFEEVFEQCKRACSAFIEQHK</sequence>
<evidence type="ECO:0000256" key="1">
    <source>
        <dbReference type="ARBA" id="ARBA00004496"/>
    </source>
</evidence>
<protein>
    <recommendedName>
        <fullName evidence="7">Low molecular weight phosphotyrosine protein phosphatase</fullName>
        <shortName evidence="7">LMW-PTP</shortName>
        <shortName evidence="7">LMW-PTPase</shortName>
        <ecNumber evidence="7">3.1.3.2</ecNumber>
        <ecNumber evidence="7">3.1.3.48</ecNumber>
    </recommendedName>
    <alternativeName>
        <fullName evidence="7">Low molecular weight cytosolic acid phosphatase</fullName>
    </alternativeName>
</protein>
<dbReference type="InterPro" id="IPR023485">
    <property type="entry name" value="Ptyr_pPase"/>
</dbReference>
<dbReference type="Pfam" id="PF01451">
    <property type="entry name" value="LMWPc"/>
    <property type="match status" value="1"/>
</dbReference>
<reference evidence="9" key="1">
    <citation type="submission" date="2021-01" db="UniProtKB">
        <authorList>
            <consortium name="EnsemblMetazoa"/>
        </authorList>
    </citation>
    <scope>IDENTIFICATION</scope>
</reference>
<evidence type="ECO:0000256" key="4">
    <source>
        <dbReference type="ARBA" id="ARBA00022801"/>
    </source>
</evidence>
<comment type="catalytic activity">
    <reaction evidence="7">
        <text>O-phospho-L-tyrosyl-[protein] + H2O = L-tyrosyl-[protein] + phosphate</text>
        <dbReference type="Rhea" id="RHEA:10684"/>
        <dbReference type="Rhea" id="RHEA-COMP:10136"/>
        <dbReference type="Rhea" id="RHEA-COMP:20101"/>
        <dbReference type="ChEBI" id="CHEBI:15377"/>
        <dbReference type="ChEBI" id="CHEBI:43474"/>
        <dbReference type="ChEBI" id="CHEBI:46858"/>
        <dbReference type="ChEBI" id="CHEBI:61978"/>
        <dbReference type="EC" id="3.1.3.48"/>
    </reaction>
</comment>
<dbReference type="PRINTS" id="PR00719">
    <property type="entry name" value="LMWPTPASE"/>
</dbReference>
<dbReference type="InParanoid" id="A0A7M7JWJ7"/>
<evidence type="ECO:0000256" key="6">
    <source>
        <dbReference type="PIRSR" id="PIRSR617867-1"/>
    </source>
</evidence>
<dbReference type="Proteomes" id="UP000594260">
    <property type="component" value="Unplaced"/>
</dbReference>
<dbReference type="EC" id="3.1.3.2" evidence="7"/>
<dbReference type="InterPro" id="IPR017867">
    <property type="entry name" value="Tyr_phospatase_low_mol_wt"/>
</dbReference>
<feature type="active site" evidence="6">
    <location>
        <position position="20"/>
    </location>
</feature>